<feature type="domain" description="HTH araC/xylS-type" evidence="4">
    <location>
        <begin position="146"/>
        <end position="244"/>
    </location>
</feature>
<keyword evidence="1" id="KW-0805">Transcription regulation</keyword>
<organism evidence="5 6">
    <name type="scientific">Allofournierella massiliensis</name>
    <dbReference type="NCBI Taxonomy" id="1650663"/>
    <lineage>
        <taxon>Bacteria</taxon>
        <taxon>Bacillati</taxon>
        <taxon>Bacillota</taxon>
        <taxon>Clostridia</taxon>
        <taxon>Eubacteriales</taxon>
        <taxon>Oscillospiraceae</taxon>
        <taxon>Allofournierella</taxon>
    </lineage>
</organism>
<dbReference type="RefSeq" id="WP_058963142.1">
    <property type="nucleotide sequence ID" value="NZ_CABKVM010000013.1"/>
</dbReference>
<accession>A0A4R1QRV7</accession>
<dbReference type="STRING" id="1650663.GCA_001486665_00633"/>
<evidence type="ECO:0000313" key="6">
    <source>
        <dbReference type="Proteomes" id="UP000295184"/>
    </source>
</evidence>
<keyword evidence="3" id="KW-0804">Transcription</keyword>
<dbReference type="OrthoDB" id="9813413at2"/>
<evidence type="ECO:0000256" key="3">
    <source>
        <dbReference type="ARBA" id="ARBA00023163"/>
    </source>
</evidence>
<dbReference type="Proteomes" id="UP000295184">
    <property type="component" value="Unassembled WGS sequence"/>
</dbReference>
<dbReference type="Pfam" id="PF12833">
    <property type="entry name" value="HTH_18"/>
    <property type="match status" value="1"/>
</dbReference>
<dbReference type="EMBL" id="SLUM01000018">
    <property type="protein sequence ID" value="TCL55115.1"/>
    <property type="molecule type" value="Genomic_DNA"/>
</dbReference>
<dbReference type="PANTHER" id="PTHR46796">
    <property type="entry name" value="HTH-TYPE TRANSCRIPTIONAL ACTIVATOR RHAS-RELATED"/>
    <property type="match status" value="1"/>
</dbReference>
<dbReference type="InterPro" id="IPR018062">
    <property type="entry name" value="HTH_AraC-typ_CS"/>
</dbReference>
<dbReference type="PROSITE" id="PS00041">
    <property type="entry name" value="HTH_ARAC_FAMILY_1"/>
    <property type="match status" value="1"/>
</dbReference>
<dbReference type="Gene3D" id="1.10.10.60">
    <property type="entry name" value="Homeodomain-like"/>
    <property type="match status" value="2"/>
</dbReference>
<dbReference type="SUPFAM" id="SSF46689">
    <property type="entry name" value="Homeodomain-like"/>
    <property type="match status" value="2"/>
</dbReference>
<evidence type="ECO:0000259" key="4">
    <source>
        <dbReference type="PROSITE" id="PS01124"/>
    </source>
</evidence>
<dbReference type="PANTHER" id="PTHR46796:SF14">
    <property type="entry name" value="TRANSCRIPTIONAL REGULATORY PROTEIN"/>
    <property type="match status" value="1"/>
</dbReference>
<dbReference type="PROSITE" id="PS01124">
    <property type="entry name" value="HTH_ARAC_FAMILY_2"/>
    <property type="match status" value="1"/>
</dbReference>
<dbReference type="GO" id="GO:0043565">
    <property type="term" value="F:sequence-specific DNA binding"/>
    <property type="evidence" value="ECO:0007669"/>
    <property type="project" value="InterPro"/>
</dbReference>
<dbReference type="InterPro" id="IPR050204">
    <property type="entry name" value="AraC_XylS_family_regulators"/>
</dbReference>
<sequence length="262" mass="27300">MIFDPLAFCELAEPRDLQFSTPLSLEGEGLWVGVLSSGQCALADEEAPQLAGAGSLLLGASPLRLVPAEPCHLAAVRLVGQAPAAFAAGLEGPMFAAGASCPGAAELVAQLVSAPSPRRASSLGYQLLCESARADAAAPSYPPLVTMAIAAMREHYAGLYGVEELSESLGVSKSHLVRVFKAAVGVPPGQYLTGVRIEAAKQLLCHREYPLEVVASLCGFSGANYLCRVFKKATGQSPTAWRAAAAGVPELPELPQERELYV</sequence>
<proteinExistence type="predicted"/>
<evidence type="ECO:0000256" key="2">
    <source>
        <dbReference type="ARBA" id="ARBA00023125"/>
    </source>
</evidence>
<comment type="caution">
    <text evidence="5">The sequence shown here is derived from an EMBL/GenBank/DDBJ whole genome shotgun (WGS) entry which is preliminary data.</text>
</comment>
<evidence type="ECO:0000313" key="5">
    <source>
        <dbReference type="EMBL" id="TCL55115.1"/>
    </source>
</evidence>
<dbReference type="AlphaFoldDB" id="A0A4R1QRV7"/>
<keyword evidence="2 5" id="KW-0238">DNA-binding</keyword>
<dbReference type="GO" id="GO:0003700">
    <property type="term" value="F:DNA-binding transcription factor activity"/>
    <property type="evidence" value="ECO:0007669"/>
    <property type="project" value="InterPro"/>
</dbReference>
<evidence type="ECO:0000256" key="1">
    <source>
        <dbReference type="ARBA" id="ARBA00023015"/>
    </source>
</evidence>
<gene>
    <name evidence="5" type="ORF">EDD77_11857</name>
</gene>
<protein>
    <submittedName>
        <fullName evidence="5">AraC-like DNA-binding protein</fullName>
    </submittedName>
</protein>
<reference evidence="5 6" key="1">
    <citation type="submission" date="2019-03" db="EMBL/GenBank/DDBJ databases">
        <title>Genomic Encyclopedia of Type Strains, Phase IV (KMG-IV): sequencing the most valuable type-strain genomes for metagenomic binning, comparative biology and taxonomic classification.</title>
        <authorList>
            <person name="Goeker M."/>
        </authorList>
    </citation>
    <scope>NUCLEOTIDE SEQUENCE [LARGE SCALE GENOMIC DNA]</scope>
    <source>
        <strain evidence="5 6">DSM 100451</strain>
    </source>
</reference>
<dbReference type="InterPro" id="IPR018060">
    <property type="entry name" value="HTH_AraC"/>
</dbReference>
<dbReference type="InterPro" id="IPR009057">
    <property type="entry name" value="Homeodomain-like_sf"/>
</dbReference>
<name>A0A4R1QRV7_9FIRM</name>
<dbReference type="GeneID" id="97379986"/>
<dbReference type="SMART" id="SM00342">
    <property type="entry name" value="HTH_ARAC"/>
    <property type="match status" value="1"/>
</dbReference>